<evidence type="ECO:0000313" key="4">
    <source>
        <dbReference type="Proteomes" id="UP001516061"/>
    </source>
</evidence>
<evidence type="ECO:0000313" key="3">
    <source>
        <dbReference type="EMBL" id="NRT56069.1"/>
    </source>
</evidence>
<organism evidence="3 4">
    <name type="scientific">Sphaerotilus uruguayifluvii</name>
    <dbReference type="NCBI Taxonomy" id="2735897"/>
    <lineage>
        <taxon>Bacteria</taxon>
        <taxon>Pseudomonadati</taxon>
        <taxon>Pseudomonadota</taxon>
        <taxon>Betaproteobacteria</taxon>
        <taxon>Burkholderiales</taxon>
        <taxon>Sphaerotilaceae</taxon>
        <taxon>Sphaerotilus</taxon>
    </lineage>
</organism>
<dbReference type="Proteomes" id="UP001516061">
    <property type="component" value="Unassembled WGS sequence"/>
</dbReference>
<evidence type="ECO:0000256" key="2">
    <source>
        <dbReference type="SAM" id="Phobius"/>
    </source>
</evidence>
<keyword evidence="2" id="KW-0812">Transmembrane</keyword>
<feature type="transmembrane region" description="Helical" evidence="2">
    <location>
        <begin position="117"/>
        <end position="135"/>
    </location>
</feature>
<proteinExistence type="predicted"/>
<feature type="region of interest" description="Disordered" evidence="1">
    <location>
        <begin position="140"/>
        <end position="193"/>
    </location>
</feature>
<feature type="compositionally biased region" description="Pro residues" evidence="1">
    <location>
        <begin position="158"/>
        <end position="177"/>
    </location>
</feature>
<name>A0ABX2G1Y0_9BURK</name>
<gene>
    <name evidence="3" type="ORF">HNQ01_001804</name>
</gene>
<feature type="transmembrane region" description="Helical" evidence="2">
    <location>
        <begin position="89"/>
        <end position="111"/>
    </location>
</feature>
<evidence type="ECO:0000256" key="1">
    <source>
        <dbReference type="SAM" id="MobiDB-lite"/>
    </source>
</evidence>
<sequence>MLSRWIHRRAVLAFLLLPWLTLLLALAGLALLDHLLGDQVISQQWALEPHRELLRQLGLDLLWLVGALYLLGTLPWLGGLLLGGGALVWAAVLLVVLCGTAGIGLGLFAGLKAMQPQSLLLGAVCALSGLLYALATHREPPPPPRGLPRSRFDLPDDGLPPAPPPTTRPSRVPPPLPVLTDRHEAPTTIPAEH</sequence>
<feature type="compositionally biased region" description="Basic and acidic residues" evidence="1">
    <location>
        <begin position="180"/>
        <end position="193"/>
    </location>
</feature>
<dbReference type="RefSeq" id="WP_173805039.1">
    <property type="nucleotide sequence ID" value="NZ_JABSNM010000006.1"/>
</dbReference>
<evidence type="ECO:0008006" key="5">
    <source>
        <dbReference type="Google" id="ProtNLM"/>
    </source>
</evidence>
<comment type="caution">
    <text evidence="3">The sequence shown here is derived from an EMBL/GenBank/DDBJ whole genome shotgun (WGS) entry which is preliminary data.</text>
</comment>
<keyword evidence="2" id="KW-1133">Transmembrane helix</keyword>
<keyword evidence="4" id="KW-1185">Reference proteome</keyword>
<accession>A0ABX2G1Y0</accession>
<feature type="transmembrane region" description="Helical" evidence="2">
    <location>
        <begin position="61"/>
        <end position="82"/>
    </location>
</feature>
<reference evidence="3 4" key="1">
    <citation type="submission" date="2020-05" db="EMBL/GenBank/DDBJ databases">
        <title>Genomic Encyclopedia of Type Strains, Phase IV (KMG-V): Genome sequencing to study the core and pangenomes of soil and plant-associated prokaryotes.</title>
        <authorList>
            <person name="Whitman W."/>
        </authorList>
    </citation>
    <scope>NUCLEOTIDE SEQUENCE [LARGE SCALE GENOMIC DNA]</scope>
    <source>
        <strain evidence="3 4">C29</strain>
    </source>
</reference>
<protein>
    <recommendedName>
        <fullName evidence="5">Transmembrane protein</fullName>
    </recommendedName>
</protein>
<dbReference type="EMBL" id="JABSNM010000006">
    <property type="protein sequence ID" value="NRT56069.1"/>
    <property type="molecule type" value="Genomic_DNA"/>
</dbReference>
<keyword evidence="2" id="KW-0472">Membrane</keyword>